<feature type="compositionally biased region" description="Basic and acidic residues" evidence="4">
    <location>
        <begin position="240"/>
        <end position="250"/>
    </location>
</feature>
<keyword evidence="2" id="KW-0255">Endonuclease</keyword>
<dbReference type="KEGG" id="cqi:110684305"/>
<evidence type="ECO:0000313" key="6">
    <source>
        <dbReference type="EnsemblPlants" id="AUR62009818-RA:cds"/>
    </source>
</evidence>
<dbReference type="RefSeq" id="XP_021716435.1">
    <property type="nucleotide sequence ID" value="XM_021860743.1"/>
</dbReference>
<gene>
    <name evidence="6" type="primary">LOC110684305</name>
</gene>
<evidence type="ECO:0000313" key="7">
    <source>
        <dbReference type="Proteomes" id="UP000596660"/>
    </source>
</evidence>
<dbReference type="InterPro" id="IPR000999">
    <property type="entry name" value="RNase_III_dom"/>
</dbReference>
<dbReference type="OMA" id="CESEMTY"/>
<dbReference type="GO" id="GO:0006396">
    <property type="term" value="P:RNA processing"/>
    <property type="evidence" value="ECO:0007669"/>
    <property type="project" value="InterPro"/>
</dbReference>
<keyword evidence="1" id="KW-0540">Nuclease</keyword>
<dbReference type="SMR" id="A0A803LD79"/>
<name>A0A803LD79_CHEQI</name>
<evidence type="ECO:0000256" key="4">
    <source>
        <dbReference type="SAM" id="MobiDB-lite"/>
    </source>
</evidence>
<dbReference type="EnsemblPlants" id="AUR62009818-RA">
    <property type="protein sequence ID" value="AUR62009818-RA:cds"/>
    <property type="gene ID" value="AUR62009818"/>
</dbReference>
<dbReference type="PANTHER" id="PTHR34276:SF1">
    <property type="entry name" value="MINI-RIBONUCLEASE 3"/>
    <property type="match status" value="1"/>
</dbReference>
<evidence type="ECO:0000256" key="1">
    <source>
        <dbReference type="ARBA" id="ARBA00022722"/>
    </source>
</evidence>
<feature type="domain" description="RNase III" evidence="5">
    <location>
        <begin position="105"/>
        <end position="205"/>
    </location>
</feature>
<dbReference type="AlphaFoldDB" id="A0A803LD79"/>
<dbReference type="Pfam" id="PF00636">
    <property type="entry name" value="Ribonuclease_3"/>
    <property type="match status" value="1"/>
</dbReference>
<evidence type="ECO:0000259" key="5">
    <source>
        <dbReference type="Pfam" id="PF00636"/>
    </source>
</evidence>
<dbReference type="InterPro" id="IPR008226">
    <property type="entry name" value="Mini3_fam"/>
</dbReference>
<dbReference type="GeneID" id="110684305"/>
<protein>
    <recommendedName>
        <fullName evidence="5">RNase III domain-containing protein</fullName>
    </recommendedName>
</protein>
<evidence type="ECO:0000256" key="3">
    <source>
        <dbReference type="ARBA" id="ARBA00022801"/>
    </source>
</evidence>
<dbReference type="SUPFAM" id="SSF69065">
    <property type="entry name" value="RNase III domain-like"/>
    <property type="match status" value="1"/>
</dbReference>
<dbReference type="GO" id="GO:0004525">
    <property type="term" value="F:ribonuclease III activity"/>
    <property type="evidence" value="ECO:0007669"/>
    <property type="project" value="InterPro"/>
</dbReference>
<dbReference type="Gene3D" id="1.10.1520.10">
    <property type="entry name" value="Ribonuclease III domain"/>
    <property type="match status" value="1"/>
</dbReference>
<dbReference type="Gramene" id="AUR62009818-RA">
    <property type="protein sequence ID" value="AUR62009818-RA:cds"/>
    <property type="gene ID" value="AUR62009818"/>
</dbReference>
<keyword evidence="3" id="KW-0378">Hydrolase</keyword>
<sequence length="287" mass="32689">MIKNKSLKILRKMALASSRVLLVRASWDTQERLPYNPNFISSRKLKKSRNKQSSRLKIDVDNLLKLDPKTPQNVNLEEQAYLGYERWLPSPPKVEKPRSSHNAASLAFIGDCIYELYARRHFLTPALNIEDYNDSVMEVVRCEAQDALLQKLSNADFLSEEERDVLRWGRNTPSSKNRSTKRAGVAVYSRASSLETLIGYLYLTNPLRLEDMMSWLGFSVGFSNQSILESVIAEFSSLKQKTEKRPREQKPLLSRSETVPSSVDTKEALVVLIENGRDGVETSTVFS</sequence>
<keyword evidence="7" id="KW-1185">Reference proteome</keyword>
<dbReference type="OrthoDB" id="495795at2759"/>
<organism evidence="6 7">
    <name type="scientific">Chenopodium quinoa</name>
    <name type="common">Quinoa</name>
    <dbReference type="NCBI Taxonomy" id="63459"/>
    <lineage>
        <taxon>Eukaryota</taxon>
        <taxon>Viridiplantae</taxon>
        <taxon>Streptophyta</taxon>
        <taxon>Embryophyta</taxon>
        <taxon>Tracheophyta</taxon>
        <taxon>Spermatophyta</taxon>
        <taxon>Magnoliopsida</taxon>
        <taxon>eudicotyledons</taxon>
        <taxon>Gunneridae</taxon>
        <taxon>Pentapetalae</taxon>
        <taxon>Caryophyllales</taxon>
        <taxon>Chenopodiaceae</taxon>
        <taxon>Chenopodioideae</taxon>
        <taxon>Atripliceae</taxon>
        <taxon>Chenopodium</taxon>
    </lineage>
</organism>
<dbReference type="HAMAP" id="MF_01468">
    <property type="entry name" value="RNase_Mini_III"/>
    <property type="match status" value="1"/>
</dbReference>
<accession>A0A803LD79</accession>
<reference evidence="6" key="1">
    <citation type="journal article" date="2017" name="Nature">
        <title>The genome of Chenopodium quinoa.</title>
        <authorList>
            <person name="Jarvis D.E."/>
            <person name="Ho Y.S."/>
            <person name="Lightfoot D.J."/>
            <person name="Schmoeckel S.M."/>
            <person name="Li B."/>
            <person name="Borm T.J.A."/>
            <person name="Ohyanagi H."/>
            <person name="Mineta K."/>
            <person name="Michell C.T."/>
            <person name="Saber N."/>
            <person name="Kharbatia N.M."/>
            <person name="Rupper R.R."/>
            <person name="Sharp A.R."/>
            <person name="Dally N."/>
            <person name="Boughton B.A."/>
            <person name="Woo Y.H."/>
            <person name="Gao G."/>
            <person name="Schijlen E.G.W.M."/>
            <person name="Guo X."/>
            <person name="Momin A.A."/>
            <person name="Negrao S."/>
            <person name="Al-Babili S."/>
            <person name="Gehring C."/>
            <person name="Roessner U."/>
            <person name="Jung C."/>
            <person name="Murphy K."/>
            <person name="Arold S.T."/>
            <person name="Gojobori T."/>
            <person name="van der Linden C.G."/>
            <person name="van Loo E.N."/>
            <person name="Jellen E.N."/>
            <person name="Maughan P.J."/>
            <person name="Tester M."/>
        </authorList>
    </citation>
    <scope>NUCLEOTIDE SEQUENCE [LARGE SCALE GENOMIC DNA]</scope>
    <source>
        <strain evidence="6">cv. PI 614886</strain>
    </source>
</reference>
<evidence type="ECO:0000256" key="2">
    <source>
        <dbReference type="ARBA" id="ARBA00022759"/>
    </source>
</evidence>
<dbReference type="Proteomes" id="UP000596660">
    <property type="component" value="Unplaced"/>
</dbReference>
<feature type="region of interest" description="Disordered" evidence="4">
    <location>
        <begin position="239"/>
        <end position="263"/>
    </location>
</feature>
<reference evidence="6" key="2">
    <citation type="submission" date="2021-03" db="UniProtKB">
        <authorList>
            <consortium name="EnsemblPlants"/>
        </authorList>
    </citation>
    <scope>IDENTIFICATION</scope>
</reference>
<dbReference type="PANTHER" id="PTHR34276">
    <property type="entry name" value="MINI-RIBONUCLEASE 3"/>
    <property type="match status" value="1"/>
</dbReference>
<proteinExistence type="inferred from homology"/>
<dbReference type="InterPro" id="IPR036389">
    <property type="entry name" value="RNase_III_sf"/>
</dbReference>